<dbReference type="InterPro" id="IPR039448">
    <property type="entry name" value="Beta_helix"/>
</dbReference>
<proteinExistence type="predicted"/>
<evidence type="ECO:0000259" key="2">
    <source>
        <dbReference type="Pfam" id="PF13229"/>
    </source>
</evidence>
<dbReference type="SUPFAM" id="SSF51126">
    <property type="entry name" value="Pectin lyase-like"/>
    <property type="match status" value="1"/>
</dbReference>
<dbReference type="Gene3D" id="2.160.20.10">
    <property type="entry name" value="Single-stranded right-handed beta-helix, Pectin lyase-like"/>
    <property type="match status" value="2"/>
</dbReference>
<accession>A0ABY9TVH4</accession>
<reference evidence="4" key="1">
    <citation type="submission" date="2023-09" db="EMBL/GenBank/DDBJ databases">
        <authorList>
            <person name="Li S."/>
            <person name="Li X."/>
            <person name="Zhang C."/>
            <person name="Zhao Z."/>
        </authorList>
    </citation>
    <scope>NUCLEOTIDE SEQUENCE [LARGE SCALE GENOMIC DNA]</scope>
    <source>
        <strain evidence="4">SQ149</strain>
    </source>
</reference>
<dbReference type="InterPro" id="IPR012334">
    <property type="entry name" value="Pectin_lyas_fold"/>
</dbReference>
<keyword evidence="1" id="KW-0732">Signal</keyword>
<gene>
    <name evidence="3" type="ORF">RGQ13_02100</name>
</gene>
<keyword evidence="4" id="KW-1185">Reference proteome</keyword>
<feature type="chain" id="PRO_5045348163" evidence="1">
    <location>
        <begin position="31"/>
        <end position="717"/>
    </location>
</feature>
<evidence type="ECO:0000313" key="4">
    <source>
        <dbReference type="Proteomes" id="UP001258994"/>
    </source>
</evidence>
<dbReference type="Pfam" id="PF13229">
    <property type="entry name" value="Beta_helix"/>
    <property type="match status" value="1"/>
</dbReference>
<feature type="domain" description="Right handed beta helix" evidence="2">
    <location>
        <begin position="330"/>
        <end position="534"/>
    </location>
</feature>
<dbReference type="RefSeq" id="WP_348391903.1">
    <property type="nucleotide sequence ID" value="NZ_CP134145.1"/>
</dbReference>
<dbReference type="PANTHER" id="PTHR36453:SF1">
    <property type="entry name" value="RIGHT HANDED BETA HELIX DOMAIN-CONTAINING PROTEIN"/>
    <property type="match status" value="1"/>
</dbReference>
<name>A0ABY9TVH4_9GAMM</name>
<organism evidence="3 4">
    <name type="scientific">Thalassotalea psychrophila</name>
    <dbReference type="NCBI Taxonomy" id="3065647"/>
    <lineage>
        <taxon>Bacteria</taxon>
        <taxon>Pseudomonadati</taxon>
        <taxon>Pseudomonadota</taxon>
        <taxon>Gammaproteobacteria</taxon>
        <taxon>Alteromonadales</taxon>
        <taxon>Colwelliaceae</taxon>
        <taxon>Thalassotalea</taxon>
    </lineage>
</organism>
<dbReference type="Proteomes" id="UP001258994">
    <property type="component" value="Chromosome"/>
</dbReference>
<sequence>MKPYFSIRQLVSQCCLIAICTLIPNGQVFAQTYYVSPLGDNSNSGTSELQALQSVQQGINKMEAGDNLVVLDGIYTGTLKLKSGITIKAKNPRKVVFSGIEPLNAQFELYKGNIYKTEINPQIKDELKQLFYQGMPMTWARWPNASWQENRIHEKKWATVKDGTGPGVVKSDELAQFANKNLTNAQIFIRYAKGNSSYSRAIKSIKDDALLWDDKKFYSSKFTGEDGRKGSVEALKHKKFNNKDHIIHPNRTLFFLAGSLDLLDAPGEWFVKDNTLYFYPPKTADGQAPDLSKLFYKTTDYTFSEQQTISDLTIEGIDFLATSIQLPSENNRNITFRNSQFKYIGAELLFKDRMHVKKGADKPLYFAGTNINFDRCLFAGAQNSALKLRGSDLTVKNSVFMENNRHANFESRALLIENTGYYNITRNTFFNNGSDSIYLKSWYDLGKEKAPYSEVSYNHIFNGGKYNTDVSGFYMPSRSQGNAQVHHNWMHNVMYAYRLDLAGKDLALHHNVFWSSKRGMSVEGYENFSIYNNTAIHNLEPNEIIRNVMDHSNIKGSQELDFPPIEDWNVLNNLFAQFVDRIGPRERIKQLAQGRKGLLHPERAKSWLIPIVDRGAMQGNITGFDNSIFVNSDLNNLNLMPKANANINGGVKQSKALAEAGVLQLSSYRGAYDINGEYWYPGSDWMPNGLPVIKTMAEAEQFARKYSTISIVPETNL</sequence>
<evidence type="ECO:0000313" key="3">
    <source>
        <dbReference type="EMBL" id="WNC72788.1"/>
    </source>
</evidence>
<dbReference type="EMBL" id="CP134145">
    <property type="protein sequence ID" value="WNC72788.1"/>
    <property type="molecule type" value="Genomic_DNA"/>
</dbReference>
<feature type="signal peptide" evidence="1">
    <location>
        <begin position="1"/>
        <end position="30"/>
    </location>
</feature>
<protein>
    <submittedName>
        <fullName evidence="3">Right-handed parallel beta-helix repeat-containing protein</fullName>
    </submittedName>
</protein>
<dbReference type="InterPro" id="IPR011050">
    <property type="entry name" value="Pectin_lyase_fold/virulence"/>
</dbReference>
<evidence type="ECO:0000256" key="1">
    <source>
        <dbReference type="SAM" id="SignalP"/>
    </source>
</evidence>
<dbReference type="PANTHER" id="PTHR36453">
    <property type="entry name" value="SECRETED PROTEIN-RELATED"/>
    <property type="match status" value="1"/>
</dbReference>